<name>A0ABM1N790_NICVS</name>
<keyword evidence="4 5" id="KW-0472">Membrane</keyword>
<evidence type="ECO:0000256" key="2">
    <source>
        <dbReference type="ARBA" id="ARBA00022692"/>
    </source>
</evidence>
<evidence type="ECO:0000256" key="5">
    <source>
        <dbReference type="SAM" id="Phobius"/>
    </source>
</evidence>
<feature type="transmembrane region" description="Helical" evidence="5">
    <location>
        <begin position="158"/>
        <end position="179"/>
    </location>
</feature>
<evidence type="ECO:0000256" key="3">
    <source>
        <dbReference type="ARBA" id="ARBA00022989"/>
    </source>
</evidence>
<dbReference type="GeneID" id="108567019"/>
<feature type="transmembrane region" description="Helical" evidence="5">
    <location>
        <begin position="406"/>
        <end position="430"/>
    </location>
</feature>
<dbReference type="RefSeq" id="XP_017782690.1">
    <property type="nucleotide sequence ID" value="XM_017927201.1"/>
</dbReference>
<keyword evidence="3 5" id="KW-1133">Transmembrane helix</keyword>
<proteinExistence type="predicted"/>
<reference evidence="8" key="1">
    <citation type="submission" date="2025-08" db="UniProtKB">
        <authorList>
            <consortium name="RefSeq"/>
        </authorList>
    </citation>
    <scope>IDENTIFICATION</scope>
    <source>
        <tissue evidence="8">Whole Larva</tissue>
    </source>
</reference>
<dbReference type="SUPFAM" id="SSF103473">
    <property type="entry name" value="MFS general substrate transporter"/>
    <property type="match status" value="1"/>
</dbReference>
<feature type="transmembrane region" description="Helical" evidence="5">
    <location>
        <begin position="101"/>
        <end position="122"/>
    </location>
</feature>
<dbReference type="Proteomes" id="UP000695000">
    <property type="component" value="Unplaced"/>
</dbReference>
<protein>
    <submittedName>
        <fullName evidence="8">Facilitated trehalose transporter Tret1-like isoform X1</fullName>
    </submittedName>
</protein>
<feature type="transmembrane region" description="Helical" evidence="5">
    <location>
        <begin position="75"/>
        <end position="95"/>
    </location>
</feature>
<evidence type="ECO:0000313" key="7">
    <source>
        <dbReference type="Proteomes" id="UP000695000"/>
    </source>
</evidence>
<keyword evidence="2 5" id="KW-0812">Transmembrane</keyword>
<feature type="domain" description="Major facilitator superfamily (MFS) profile" evidence="6">
    <location>
        <begin position="1"/>
        <end position="434"/>
    </location>
</feature>
<dbReference type="InterPro" id="IPR005829">
    <property type="entry name" value="Sugar_transporter_CS"/>
</dbReference>
<evidence type="ECO:0000259" key="6">
    <source>
        <dbReference type="PROSITE" id="PS50850"/>
    </source>
</evidence>
<dbReference type="Pfam" id="PF00083">
    <property type="entry name" value="Sugar_tr"/>
    <property type="match status" value="1"/>
</dbReference>
<feature type="transmembrane region" description="Helical" evidence="5">
    <location>
        <begin position="379"/>
        <end position="400"/>
    </location>
</feature>
<feature type="transmembrane region" description="Helical" evidence="5">
    <location>
        <begin position="281"/>
        <end position="301"/>
    </location>
</feature>
<keyword evidence="7" id="KW-1185">Reference proteome</keyword>
<dbReference type="PANTHER" id="PTHR48021:SF1">
    <property type="entry name" value="GH07001P-RELATED"/>
    <property type="match status" value="1"/>
</dbReference>
<dbReference type="PROSITE" id="PS00216">
    <property type="entry name" value="SUGAR_TRANSPORT_1"/>
    <property type="match status" value="1"/>
</dbReference>
<feature type="transmembrane region" description="Helical" evidence="5">
    <location>
        <begin position="47"/>
        <end position="68"/>
    </location>
</feature>
<dbReference type="PROSITE" id="PS50850">
    <property type="entry name" value="MFS"/>
    <property type="match status" value="1"/>
</dbReference>
<evidence type="ECO:0000313" key="8">
    <source>
        <dbReference type="RefSeq" id="XP_017782690.1"/>
    </source>
</evidence>
<dbReference type="PANTHER" id="PTHR48021">
    <property type="match status" value="1"/>
</dbReference>
<sequence length="456" mass="49514">MQVAAAMAGSTSTMAITAYTAWSSPAIVLLQTGDSPIGKPLSSEELSWVVSIYVLAGISVAPILSLMLDKLGRKPTVLISSVLLFLPWLLIIFAQNVWFLYIARFIGGAGTTMALATVSIYNGEMSDPDIRGKLGTTFSWLKVIANCLVLGIGPFVSYVSLGILCAVFPLLLAITFAFVPESPYYLIKTGKKDEARKALMIFAANTTDSSVIEKKLLNIEDSIINENILSLKEFFMGKQFRKLILITIGIKTMQQMSGYMAVKSYLQPIISSTGSSLPAKYSSIIFGAVEIPAAILTTSLIDRAGRKPMLITSCIASAIALISEGTYFFLQDYNKEDVSYLSWLPTTAIVLFIIASNLGIINLPYVLIGELYPSNIKGIAVTVGTCYANILAFLVTKFFAPVSEAWGIYTIFWIYAGFCVAGAIFVSICLPETKGKTLDEIQQCINKSKSSNIHKI</sequence>
<dbReference type="InterPro" id="IPR050549">
    <property type="entry name" value="MFS_Trehalose_Transporter"/>
</dbReference>
<dbReference type="InterPro" id="IPR020846">
    <property type="entry name" value="MFS_dom"/>
</dbReference>
<evidence type="ECO:0000256" key="1">
    <source>
        <dbReference type="ARBA" id="ARBA00004141"/>
    </source>
</evidence>
<evidence type="ECO:0000256" key="4">
    <source>
        <dbReference type="ARBA" id="ARBA00023136"/>
    </source>
</evidence>
<feature type="transmembrane region" description="Helical" evidence="5">
    <location>
        <begin position="342"/>
        <end position="367"/>
    </location>
</feature>
<comment type="subcellular location">
    <subcellularLocation>
        <location evidence="1">Membrane</location>
        <topology evidence="1">Multi-pass membrane protein</topology>
    </subcellularLocation>
</comment>
<dbReference type="InterPro" id="IPR005828">
    <property type="entry name" value="MFS_sugar_transport-like"/>
</dbReference>
<dbReference type="Gene3D" id="1.20.1250.20">
    <property type="entry name" value="MFS general substrate transporter like domains"/>
    <property type="match status" value="1"/>
</dbReference>
<accession>A0ABM1N790</accession>
<dbReference type="InterPro" id="IPR036259">
    <property type="entry name" value="MFS_trans_sf"/>
</dbReference>
<feature type="transmembrane region" description="Helical" evidence="5">
    <location>
        <begin position="308"/>
        <end position="330"/>
    </location>
</feature>
<gene>
    <name evidence="8" type="primary">LOC108567019</name>
</gene>
<organism evidence="7 8">
    <name type="scientific">Nicrophorus vespilloides</name>
    <name type="common">Boreal carrion beetle</name>
    <dbReference type="NCBI Taxonomy" id="110193"/>
    <lineage>
        <taxon>Eukaryota</taxon>
        <taxon>Metazoa</taxon>
        <taxon>Ecdysozoa</taxon>
        <taxon>Arthropoda</taxon>
        <taxon>Hexapoda</taxon>
        <taxon>Insecta</taxon>
        <taxon>Pterygota</taxon>
        <taxon>Neoptera</taxon>
        <taxon>Endopterygota</taxon>
        <taxon>Coleoptera</taxon>
        <taxon>Polyphaga</taxon>
        <taxon>Staphyliniformia</taxon>
        <taxon>Silphidae</taxon>
        <taxon>Nicrophorinae</taxon>
        <taxon>Nicrophorus</taxon>
    </lineage>
</organism>